<name>A0ABN8EM57_9BACT</name>
<dbReference type="PROSITE" id="PS51257">
    <property type="entry name" value="PROKAR_LIPOPROTEIN"/>
    <property type="match status" value="1"/>
</dbReference>
<accession>A0ABN8EM57</accession>
<evidence type="ECO:0000313" key="2">
    <source>
        <dbReference type="Proteomes" id="UP000837932"/>
    </source>
</evidence>
<evidence type="ECO:0008006" key="3">
    <source>
        <dbReference type="Google" id="ProtNLM"/>
    </source>
</evidence>
<dbReference type="EMBL" id="CAKLPY010000001">
    <property type="protein sequence ID" value="CAH0993944.1"/>
    <property type="molecule type" value="Genomic_DNA"/>
</dbReference>
<dbReference type="RefSeq" id="WP_238803708.1">
    <property type="nucleotide sequence ID" value="NZ_CAKLPY010000001.1"/>
</dbReference>
<organism evidence="1 2">
    <name type="scientific">Emticicia aquatica</name>
    <dbReference type="NCBI Taxonomy" id="1681835"/>
    <lineage>
        <taxon>Bacteria</taxon>
        <taxon>Pseudomonadati</taxon>
        <taxon>Bacteroidota</taxon>
        <taxon>Cytophagia</taxon>
        <taxon>Cytophagales</taxon>
        <taxon>Leadbetterellaceae</taxon>
        <taxon>Emticicia</taxon>
    </lineage>
</organism>
<reference evidence="1" key="1">
    <citation type="submission" date="2021-12" db="EMBL/GenBank/DDBJ databases">
        <authorList>
            <person name="Rodrigo-Torres L."/>
            <person name="Arahal R. D."/>
            <person name="Lucena T."/>
        </authorList>
    </citation>
    <scope>NUCLEOTIDE SEQUENCE</scope>
    <source>
        <strain evidence="1">CECT 8858</strain>
    </source>
</reference>
<evidence type="ECO:0000313" key="1">
    <source>
        <dbReference type="EMBL" id="CAH0993944.1"/>
    </source>
</evidence>
<sequence>MNTIFKTTISLLLFSLISCEKTELTANNQTISIKNGTVIGNINLSAYRHEVALSETSLNYQIQDREDKVLKECSTSESASDWNQISAKIDFEKFKSLPAFNGTSGPALGDVGYEYIEIKQDSDSYRILFPTGSDVKEITDLLKMVRAKRAFFEQSCK</sequence>
<keyword evidence="2" id="KW-1185">Reference proteome</keyword>
<protein>
    <recommendedName>
        <fullName evidence="3">Lipoprotein</fullName>
    </recommendedName>
</protein>
<comment type="caution">
    <text evidence="1">The sequence shown here is derived from an EMBL/GenBank/DDBJ whole genome shotgun (WGS) entry which is preliminary data.</text>
</comment>
<proteinExistence type="predicted"/>
<gene>
    <name evidence="1" type="ORF">EMA8858_00049</name>
</gene>
<dbReference type="Proteomes" id="UP000837932">
    <property type="component" value="Unassembled WGS sequence"/>
</dbReference>